<dbReference type="InterPro" id="IPR056037">
    <property type="entry name" value="DUF7620"/>
</dbReference>
<dbReference type="AlphaFoldDB" id="A0A650GE36"/>
<protein>
    <submittedName>
        <fullName evidence="1">Uncharacterized protein</fullName>
    </submittedName>
</protein>
<sequence length="77" mass="8977">MRRPDVLALLAKILTRPSDRVEIAEAQRVRDLARVEAAEDHILASEAREVAERLRRHRQENHFAQRMRAAYRGEHPA</sequence>
<dbReference type="EMBL" id="CP044548">
    <property type="protein sequence ID" value="QGX08239.1"/>
    <property type="molecule type" value="Genomic_DNA"/>
</dbReference>
<dbReference type="Pfam" id="PF24596">
    <property type="entry name" value="DUF7620"/>
    <property type="match status" value="1"/>
</dbReference>
<name>A0A650GE36_9MICO</name>
<evidence type="ECO:0000313" key="2">
    <source>
        <dbReference type="Proteomes" id="UP000271708"/>
    </source>
</evidence>
<proteinExistence type="predicted"/>
<dbReference type="RefSeq" id="WP_123091071.1">
    <property type="nucleotide sequence ID" value="NZ_CP044548.2"/>
</dbReference>
<reference evidence="1 2" key="1">
    <citation type="submission" date="2019-09" db="EMBL/GenBank/DDBJ databases">
        <title>Complete Genome Sequence of Janibacter melonis M714 with both human health impact and industrial applications.</title>
        <authorList>
            <person name="Jin M."/>
            <person name="Zhao Q.R."/>
        </authorList>
    </citation>
    <scope>NUCLEOTIDE SEQUENCE [LARGE SCALE GENOMIC DNA]</scope>
    <source>
        <strain evidence="1 2">M714</strain>
    </source>
</reference>
<dbReference type="KEGG" id="jme:EEW87_16335"/>
<evidence type="ECO:0000313" key="1">
    <source>
        <dbReference type="EMBL" id="QGX08239.1"/>
    </source>
</evidence>
<organism evidence="1 2">
    <name type="scientific">Janibacter melonis</name>
    <dbReference type="NCBI Taxonomy" id="262209"/>
    <lineage>
        <taxon>Bacteria</taxon>
        <taxon>Bacillati</taxon>
        <taxon>Actinomycetota</taxon>
        <taxon>Actinomycetes</taxon>
        <taxon>Micrococcales</taxon>
        <taxon>Intrasporangiaceae</taxon>
        <taxon>Janibacter</taxon>
    </lineage>
</organism>
<dbReference type="GeneID" id="59160350"/>
<gene>
    <name evidence="1" type="ORF">EEW87_16335</name>
</gene>
<accession>A0A650GE36</accession>
<dbReference type="Proteomes" id="UP000271708">
    <property type="component" value="Chromosome"/>
</dbReference>